<accession>A0A819SZM2</accession>
<feature type="transmembrane region" description="Helical" evidence="1">
    <location>
        <begin position="41"/>
        <end position="61"/>
    </location>
</feature>
<evidence type="ECO:0000313" key="3">
    <source>
        <dbReference type="Proteomes" id="UP000663842"/>
    </source>
</evidence>
<evidence type="ECO:0000256" key="1">
    <source>
        <dbReference type="SAM" id="Phobius"/>
    </source>
</evidence>
<organism evidence="2 3">
    <name type="scientific">Rotaria magnacalcarata</name>
    <dbReference type="NCBI Taxonomy" id="392030"/>
    <lineage>
        <taxon>Eukaryota</taxon>
        <taxon>Metazoa</taxon>
        <taxon>Spiralia</taxon>
        <taxon>Gnathifera</taxon>
        <taxon>Rotifera</taxon>
        <taxon>Eurotatoria</taxon>
        <taxon>Bdelloidea</taxon>
        <taxon>Philodinida</taxon>
        <taxon>Philodinidae</taxon>
        <taxon>Rotaria</taxon>
    </lineage>
</organism>
<protein>
    <submittedName>
        <fullName evidence="2">Uncharacterized protein</fullName>
    </submittedName>
</protein>
<dbReference type="AlphaFoldDB" id="A0A819SZM2"/>
<proteinExistence type="predicted"/>
<dbReference type="EMBL" id="CAJOBF010003082">
    <property type="protein sequence ID" value="CAF4073118.1"/>
    <property type="molecule type" value="Genomic_DNA"/>
</dbReference>
<evidence type="ECO:0000313" key="2">
    <source>
        <dbReference type="EMBL" id="CAF4073118.1"/>
    </source>
</evidence>
<comment type="caution">
    <text evidence="2">The sequence shown here is derived from an EMBL/GenBank/DDBJ whole genome shotgun (WGS) entry which is preliminary data.</text>
</comment>
<reference evidence="2" key="1">
    <citation type="submission" date="2021-02" db="EMBL/GenBank/DDBJ databases">
        <authorList>
            <person name="Nowell W R."/>
        </authorList>
    </citation>
    <scope>NUCLEOTIDE SEQUENCE</scope>
</reference>
<keyword evidence="1" id="KW-1133">Transmembrane helix</keyword>
<gene>
    <name evidence="2" type="ORF">UXM345_LOCUS20571</name>
</gene>
<sequence>MASDDINIQTSDNKRSSSSFGEHHDFFNGIYKLLLNFVNTMASFDVLLVTFAFLLSFGNILRKDPYMSGTFQIPVHSKRSTQPPPIERLHTLFRRRPQLDLANFFYSAATCDDVDNKSAGRIANHVLFKKAIEEKLQGQFSDDDIDKILEEINQFDCNMAYILAQ</sequence>
<keyword evidence="1" id="KW-0812">Transmembrane</keyword>
<name>A0A819SZM2_9BILA</name>
<keyword evidence="1" id="KW-0472">Membrane</keyword>
<dbReference type="Proteomes" id="UP000663842">
    <property type="component" value="Unassembled WGS sequence"/>
</dbReference>